<sequence length="101" mass="11313">MMKLRSAGGIPLSVAPAPVFSVSDMMIVVWVRLIVGMERSIKADVQVVAIGLEGYCDEVETRLKLRDLKWFDVVMRRMKGVHESPLYLHTQGGVSAELRNQ</sequence>
<keyword evidence="2" id="KW-1185">Reference proteome</keyword>
<dbReference type="EMBL" id="KZ679017">
    <property type="protein sequence ID" value="PSS09168.1"/>
    <property type="molecule type" value="Genomic_DNA"/>
</dbReference>
<dbReference type="InParanoid" id="A0A2T3AS39"/>
<accession>A0A2T3AS39</accession>
<name>A0A2T3AS39_AMORE</name>
<evidence type="ECO:0000313" key="2">
    <source>
        <dbReference type="Proteomes" id="UP000241818"/>
    </source>
</evidence>
<dbReference type="RefSeq" id="XP_024717466.1">
    <property type="nucleotide sequence ID" value="XM_024863855.1"/>
</dbReference>
<dbReference type="GeneID" id="36571936"/>
<organism evidence="1 2">
    <name type="scientific">Amorphotheca resinae ATCC 22711</name>
    <dbReference type="NCBI Taxonomy" id="857342"/>
    <lineage>
        <taxon>Eukaryota</taxon>
        <taxon>Fungi</taxon>
        <taxon>Dikarya</taxon>
        <taxon>Ascomycota</taxon>
        <taxon>Pezizomycotina</taxon>
        <taxon>Leotiomycetes</taxon>
        <taxon>Helotiales</taxon>
        <taxon>Amorphothecaceae</taxon>
        <taxon>Amorphotheca</taxon>
    </lineage>
</organism>
<reference evidence="1 2" key="1">
    <citation type="journal article" date="2018" name="New Phytol.">
        <title>Comparative genomics and transcriptomics depict ericoid mycorrhizal fungi as versatile saprotrophs and plant mutualists.</title>
        <authorList>
            <person name="Martino E."/>
            <person name="Morin E."/>
            <person name="Grelet G.A."/>
            <person name="Kuo A."/>
            <person name="Kohler A."/>
            <person name="Daghino S."/>
            <person name="Barry K.W."/>
            <person name="Cichocki N."/>
            <person name="Clum A."/>
            <person name="Dockter R.B."/>
            <person name="Hainaut M."/>
            <person name="Kuo R.C."/>
            <person name="LaButti K."/>
            <person name="Lindahl B.D."/>
            <person name="Lindquist E.A."/>
            <person name="Lipzen A."/>
            <person name="Khouja H.R."/>
            <person name="Magnuson J."/>
            <person name="Murat C."/>
            <person name="Ohm R.A."/>
            <person name="Singer S.W."/>
            <person name="Spatafora J.W."/>
            <person name="Wang M."/>
            <person name="Veneault-Fourrey C."/>
            <person name="Henrissat B."/>
            <person name="Grigoriev I.V."/>
            <person name="Martin F.M."/>
            <person name="Perotto S."/>
        </authorList>
    </citation>
    <scope>NUCLEOTIDE SEQUENCE [LARGE SCALE GENOMIC DNA]</scope>
    <source>
        <strain evidence="1 2">ATCC 22711</strain>
    </source>
</reference>
<evidence type="ECO:0000313" key="1">
    <source>
        <dbReference type="EMBL" id="PSS09168.1"/>
    </source>
</evidence>
<protein>
    <submittedName>
        <fullName evidence="1">Uncharacterized protein</fullName>
    </submittedName>
</protein>
<dbReference type="AlphaFoldDB" id="A0A2T3AS39"/>
<gene>
    <name evidence="1" type="ORF">M430DRAFT_183677</name>
</gene>
<proteinExistence type="predicted"/>
<dbReference type="Proteomes" id="UP000241818">
    <property type="component" value="Unassembled WGS sequence"/>
</dbReference>